<feature type="region of interest" description="Disordered" evidence="1">
    <location>
        <begin position="1"/>
        <end position="76"/>
    </location>
</feature>
<gene>
    <name evidence="2" type="ORF">HCDG_04609</name>
</gene>
<evidence type="ECO:0000256" key="1">
    <source>
        <dbReference type="SAM" id="MobiDB-lite"/>
    </source>
</evidence>
<proteinExistence type="predicted"/>
<accession>C6HF86</accession>
<reference evidence="3" key="1">
    <citation type="submission" date="2009-05" db="EMBL/GenBank/DDBJ databases">
        <title>The genome sequence of Ajellomyces capsulatus strain H143.</title>
        <authorList>
            <person name="Champion M."/>
            <person name="Cuomo C.A."/>
            <person name="Ma L.-J."/>
            <person name="Henn M.R."/>
            <person name="Sil A."/>
            <person name="Goldman B."/>
            <person name="Young S.K."/>
            <person name="Kodira C.D."/>
            <person name="Zeng Q."/>
            <person name="Koehrsen M."/>
            <person name="Alvarado L."/>
            <person name="Berlin A.M."/>
            <person name="Borenstein D."/>
            <person name="Chen Z."/>
            <person name="Engels R."/>
            <person name="Freedman E."/>
            <person name="Gellesch M."/>
            <person name="Goldberg J."/>
            <person name="Griggs A."/>
            <person name="Gujja S."/>
            <person name="Heiman D.I."/>
            <person name="Hepburn T.A."/>
            <person name="Howarth C."/>
            <person name="Jen D."/>
            <person name="Larson L."/>
            <person name="Lewis B."/>
            <person name="Mehta T."/>
            <person name="Park D."/>
            <person name="Pearson M."/>
            <person name="Roberts A."/>
            <person name="Saif S."/>
            <person name="Shea T.D."/>
            <person name="Shenoy N."/>
            <person name="Sisk P."/>
            <person name="Stolte C."/>
            <person name="Sykes S."/>
            <person name="Walk T."/>
            <person name="White J."/>
            <person name="Yandava C."/>
            <person name="Klein B."/>
            <person name="McEwen J.G."/>
            <person name="Puccia R."/>
            <person name="Goldman G.H."/>
            <person name="Felipe M.S."/>
            <person name="Nino-Vega G."/>
            <person name="San-Blas G."/>
            <person name="Taylor J.W."/>
            <person name="Mendoza L."/>
            <person name="Galagan J.E."/>
            <person name="Nusbaum C."/>
            <person name="Birren B.W."/>
        </authorList>
    </citation>
    <scope>NUCLEOTIDE SEQUENCE [LARGE SCALE GENOMIC DNA]</scope>
    <source>
        <strain evidence="3">H143</strain>
    </source>
</reference>
<dbReference type="HOGENOM" id="CLU_2132840_0_0_1"/>
<dbReference type="VEuPathDB" id="FungiDB:HCDG_04609"/>
<evidence type="ECO:0000313" key="3">
    <source>
        <dbReference type="Proteomes" id="UP000002624"/>
    </source>
</evidence>
<dbReference type="Proteomes" id="UP000002624">
    <property type="component" value="Unassembled WGS sequence"/>
</dbReference>
<name>C6HF86_AJECH</name>
<dbReference type="EMBL" id="GG692424">
    <property type="protein sequence ID" value="EER40963.1"/>
    <property type="molecule type" value="Genomic_DNA"/>
</dbReference>
<dbReference type="AlphaFoldDB" id="C6HF86"/>
<sequence>MGHLHVLSDNAEDGTALVKNDRDESAVAEDGTALVKNDRDESAVAEDETASIENDRDGSAVAEDETALDNESAVAGDSDRSDIIMLPLQDAEHQSLSILASLISANILILISS</sequence>
<protein>
    <submittedName>
        <fullName evidence="2">Uncharacterized protein</fullName>
    </submittedName>
</protein>
<organism evidence="2 3">
    <name type="scientific">Ajellomyces capsulatus (strain H143)</name>
    <name type="common">Darling's disease fungus</name>
    <name type="synonym">Histoplasma capsulatum</name>
    <dbReference type="NCBI Taxonomy" id="544712"/>
    <lineage>
        <taxon>Eukaryota</taxon>
        <taxon>Fungi</taxon>
        <taxon>Dikarya</taxon>
        <taxon>Ascomycota</taxon>
        <taxon>Pezizomycotina</taxon>
        <taxon>Eurotiomycetes</taxon>
        <taxon>Eurotiomycetidae</taxon>
        <taxon>Onygenales</taxon>
        <taxon>Ajellomycetaceae</taxon>
        <taxon>Histoplasma</taxon>
    </lineage>
</organism>
<evidence type="ECO:0000313" key="2">
    <source>
        <dbReference type="EMBL" id="EER40963.1"/>
    </source>
</evidence>